<gene>
    <name evidence="1" type="ORF">EGW08_019568</name>
</gene>
<accession>A0A3S0ZDR8</accession>
<keyword evidence="2" id="KW-1185">Reference proteome</keyword>
<name>A0A3S0ZDR8_ELYCH</name>
<proteinExistence type="predicted"/>
<organism evidence="1 2">
    <name type="scientific">Elysia chlorotica</name>
    <name type="common">Eastern emerald elysia</name>
    <name type="synonym">Sea slug</name>
    <dbReference type="NCBI Taxonomy" id="188477"/>
    <lineage>
        <taxon>Eukaryota</taxon>
        <taxon>Metazoa</taxon>
        <taxon>Spiralia</taxon>
        <taxon>Lophotrochozoa</taxon>
        <taxon>Mollusca</taxon>
        <taxon>Gastropoda</taxon>
        <taxon>Heterobranchia</taxon>
        <taxon>Euthyneura</taxon>
        <taxon>Panpulmonata</taxon>
        <taxon>Sacoglossa</taxon>
        <taxon>Placobranchoidea</taxon>
        <taxon>Plakobranchidae</taxon>
        <taxon>Elysia</taxon>
    </lineage>
</organism>
<evidence type="ECO:0000313" key="2">
    <source>
        <dbReference type="Proteomes" id="UP000271974"/>
    </source>
</evidence>
<protein>
    <submittedName>
        <fullName evidence="1">Uncharacterized protein</fullName>
    </submittedName>
</protein>
<reference evidence="1 2" key="1">
    <citation type="submission" date="2019-01" db="EMBL/GenBank/DDBJ databases">
        <title>A draft genome assembly of the solar-powered sea slug Elysia chlorotica.</title>
        <authorList>
            <person name="Cai H."/>
            <person name="Li Q."/>
            <person name="Fang X."/>
            <person name="Li J."/>
            <person name="Curtis N.E."/>
            <person name="Altenburger A."/>
            <person name="Shibata T."/>
            <person name="Feng M."/>
            <person name="Maeda T."/>
            <person name="Schwartz J.A."/>
            <person name="Shigenobu S."/>
            <person name="Lundholm N."/>
            <person name="Nishiyama T."/>
            <person name="Yang H."/>
            <person name="Hasebe M."/>
            <person name="Li S."/>
            <person name="Pierce S.K."/>
            <person name="Wang J."/>
        </authorList>
    </citation>
    <scope>NUCLEOTIDE SEQUENCE [LARGE SCALE GENOMIC DNA]</scope>
    <source>
        <strain evidence="1">EC2010</strain>
        <tissue evidence="1">Whole organism of an adult</tissue>
    </source>
</reference>
<dbReference type="EMBL" id="RQTK01001034">
    <property type="protein sequence ID" value="RUS72672.1"/>
    <property type="molecule type" value="Genomic_DNA"/>
</dbReference>
<evidence type="ECO:0000313" key="1">
    <source>
        <dbReference type="EMBL" id="RUS72672.1"/>
    </source>
</evidence>
<comment type="caution">
    <text evidence="1">The sequence shown here is derived from an EMBL/GenBank/DDBJ whole genome shotgun (WGS) entry which is preliminary data.</text>
</comment>
<dbReference type="AlphaFoldDB" id="A0A3S0ZDR8"/>
<sequence>MRQVILNEKKSSLKFIVQRFTVMRATVGLQNECTSFENPCTANRTLHATNWLFNGEISYTLMLLELMHDKLIMCSLPRISFHNPMTCDMQPHQSTFIHVFSS</sequence>
<dbReference type="Proteomes" id="UP000271974">
    <property type="component" value="Unassembled WGS sequence"/>
</dbReference>